<dbReference type="EMBL" id="SPLM01000145">
    <property type="protein sequence ID" value="TMW56482.1"/>
    <property type="molecule type" value="Genomic_DNA"/>
</dbReference>
<evidence type="ECO:0000313" key="3">
    <source>
        <dbReference type="Proteomes" id="UP000794436"/>
    </source>
</evidence>
<evidence type="ECO:0000313" key="2">
    <source>
        <dbReference type="EMBL" id="TMW56482.1"/>
    </source>
</evidence>
<feature type="region of interest" description="Disordered" evidence="1">
    <location>
        <begin position="43"/>
        <end position="71"/>
    </location>
</feature>
<keyword evidence="3" id="KW-1185">Reference proteome</keyword>
<dbReference type="AlphaFoldDB" id="A0A8K1C4R1"/>
<sequence>MEWLHAVNFDERGAFLASYAHEGIADAHQPSAHDLDAQLSIDAREGHPHSGSSGSELSSLPDPNSVSPSTPSFESWLGVPRSLLVHYASELSRTEAALLFEITNVAVAMDVIVESVFEQLQDRQSIERSLRLGRALQSREAFQTTLVAMHRQAEMTNSDNISMLLHRLDNCLNTLRDTKYHLAQCIEHHAMQAEFLEESQLQNESNAKTRTEARREIARVEEQLLDRLYNLEDTATPFAMSPLRVPNNRQSNDRGPQVCWPASSATTSPTPEQHLHFDMSASYSHQLSTIASASSSSVASSVTETSSLRVSLGSQACTPRATEDAGGVQTSASGSSGNGSGNSEHDHSQPVL</sequence>
<organism evidence="2 3">
    <name type="scientific">Pythium oligandrum</name>
    <name type="common">Mycoparasitic fungus</name>
    <dbReference type="NCBI Taxonomy" id="41045"/>
    <lineage>
        <taxon>Eukaryota</taxon>
        <taxon>Sar</taxon>
        <taxon>Stramenopiles</taxon>
        <taxon>Oomycota</taxon>
        <taxon>Peronosporomycetes</taxon>
        <taxon>Pythiales</taxon>
        <taxon>Pythiaceae</taxon>
        <taxon>Pythium</taxon>
    </lineage>
</organism>
<feature type="region of interest" description="Disordered" evidence="1">
    <location>
        <begin position="310"/>
        <end position="352"/>
    </location>
</feature>
<reference evidence="2" key="1">
    <citation type="submission" date="2019-03" db="EMBL/GenBank/DDBJ databases">
        <title>Long read genome sequence of the mycoparasitic Pythium oligandrum ATCC 38472 isolated from sugarbeet rhizosphere.</title>
        <authorList>
            <person name="Gaulin E."/>
        </authorList>
    </citation>
    <scope>NUCLEOTIDE SEQUENCE</scope>
    <source>
        <strain evidence="2">ATCC 38472_TT</strain>
    </source>
</reference>
<feature type="region of interest" description="Disordered" evidence="1">
    <location>
        <begin position="239"/>
        <end position="274"/>
    </location>
</feature>
<comment type="caution">
    <text evidence="2">The sequence shown here is derived from an EMBL/GenBank/DDBJ whole genome shotgun (WGS) entry which is preliminary data.</text>
</comment>
<gene>
    <name evidence="2" type="ORF">Poli38472_006492</name>
</gene>
<feature type="compositionally biased region" description="Low complexity" evidence="1">
    <location>
        <begin position="49"/>
        <end position="61"/>
    </location>
</feature>
<accession>A0A8K1C4R1</accession>
<protein>
    <submittedName>
        <fullName evidence="2">Uncharacterized protein</fullName>
    </submittedName>
</protein>
<dbReference type="OrthoDB" id="10534804at2759"/>
<feature type="compositionally biased region" description="Polar residues" evidence="1">
    <location>
        <begin position="62"/>
        <end position="71"/>
    </location>
</feature>
<proteinExistence type="predicted"/>
<evidence type="ECO:0000256" key="1">
    <source>
        <dbReference type="SAM" id="MobiDB-lite"/>
    </source>
</evidence>
<feature type="compositionally biased region" description="Basic and acidic residues" evidence="1">
    <location>
        <begin position="343"/>
        <end position="352"/>
    </location>
</feature>
<name>A0A8K1C4R1_PYTOL</name>
<dbReference type="Proteomes" id="UP000794436">
    <property type="component" value="Unassembled WGS sequence"/>
</dbReference>